<organism evidence="1">
    <name type="scientific">Oppiella nova</name>
    <dbReference type="NCBI Taxonomy" id="334625"/>
    <lineage>
        <taxon>Eukaryota</taxon>
        <taxon>Metazoa</taxon>
        <taxon>Ecdysozoa</taxon>
        <taxon>Arthropoda</taxon>
        <taxon>Chelicerata</taxon>
        <taxon>Arachnida</taxon>
        <taxon>Acari</taxon>
        <taxon>Acariformes</taxon>
        <taxon>Sarcoptiformes</taxon>
        <taxon>Oribatida</taxon>
        <taxon>Brachypylina</taxon>
        <taxon>Oppioidea</taxon>
        <taxon>Oppiidae</taxon>
        <taxon>Oppiella</taxon>
    </lineage>
</organism>
<reference evidence="1" key="1">
    <citation type="submission" date="2020-11" db="EMBL/GenBank/DDBJ databases">
        <authorList>
            <person name="Tran Van P."/>
        </authorList>
    </citation>
    <scope>NUCLEOTIDE SEQUENCE</scope>
</reference>
<dbReference type="OrthoDB" id="6505314at2759"/>
<name>A0A7R9QBG7_9ACAR</name>
<evidence type="ECO:0000313" key="1">
    <source>
        <dbReference type="EMBL" id="CAD7639595.1"/>
    </source>
</evidence>
<dbReference type="AlphaFoldDB" id="A0A7R9QBG7"/>
<evidence type="ECO:0000313" key="2">
    <source>
        <dbReference type="Proteomes" id="UP000728032"/>
    </source>
</evidence>
<dbReference type="EMBL" id="CAJPVJ010000448">
    <property type="protein sequence ID" value="CAG2162482.1"/>
    <property type="molecule type" value="Genomic_DNA"/>
</dbReference>
<dbReference type="EMBL" id="OC915273">
    <property type="protein sequence ID" value="CAD7639595.1"/>
    <property type="molecule type" value="Genomic_DNA"/>
</dbReference>
<proteinExistence type="predicted"/>
<accession>A0A7R9QBG7</accession>
<gene>
    <name evidence="1" type="ORF">ONB1V03_LOCUS2075</name>
</gene>
<keyword evidence="2" id="KW-1185">Reference proteome</keyword>
<sequence length="255" mass="28039">MGTKFAVNWHLNAGIQSQYVATGLSVDNMMGNDSVTECILNRDNGAPVERQGLTFGGEEFGVNTVQMDGISEVKTSYSDDMLSCEWTRAIQTHVNDLEFDLTKNRDLLHHKKDWVSTEAYNLSSSKSVAVGTTSGTQTSVTNGATGRTHNSIIIALSAMTDLLSHGFSNGFINIFQTKLNVQFCSEGCRCSHVIPKNKLQFRHMTDTFNTAPTTRRLFKVHTLIRPFIQIDTIPIIGTDTSIIMIAIKGLACIKG</sequence>
<protein>
    <submittedName>
        <fullName evidence="1">Uncharacterized protein</fullName>
    </submittedName>
</protein>
<dbReference type="Proteomes" id="UP000728032">
    <property type="component" value="Unassembled WGS sequence"/>
</dbReference>